<dbReference type="SUPFAM" id="SSF50494">
    <property type="entry name" value="Trypsin-like serine proteases"/>
    <property type="match status" value="3"/>
</dbReference>
<dbReference type="InterPro" id="IPR043504">
    <property type="entry name" value="Peptidase_S1_PA_chymotrypsin"/>
</dbReference>
<dbReference type="InterPro" id="IPR009003">
    <property type="entry name" value="Peptidase_S1_PA"/>
</dbReference>
<reference evidence="16" key="2">
    <citation type="submission" date="2025-08" db="UniProtKB">
        <authorList>
            <consortium name="RefSeq"/>
        </authorList>
    </citation>
    <scope>IDENTIFICATION</scope>
    <source>
        <strain evidence="16">MV-25-SWS-2005</strain>
        <tissue evidence="16">Whole body</tissue>
    </source>
</reference>
<evidence type="ECO:0000256" key="6">
    <source>
        <dbReference type="ARBA" id="ARBA00022801"/>
    </source>
</evidence>
<dbReference type="PROSITE" id="PS50240">
    <property type="entry name" value="TRYPSIN_DOM"/>
    <property type="match status" value="3"/>
</dbReference>
<dbReference type="InterPro" id="IPR033116">
    <property type="entry name" value="TRYPSIN_SER"/>
</dbReference>
<keyword evidence="15" id="KW-1185">Reference proteome</keyword>
<evidence type="ECO:0000256" key="4">
    <source>
        <dbReference type="ARBA" id="ARBA00022670"/>
    </source>
</evidence>
<dbReference type="KEGG" id="dpo:6898784"/>
<evidence type="ECO:0000256" key="11">
    <source>
        <dbReference type="ARBA" id="ARBA00038868"/>
    </source>
</evidence>
<keyword evidence="4 12" id="KW-0645">Protease</keyword>
<dbReference type="Pfam" id="PF00089">
    <property type="entry name" value="Trypsin"/>
    <property type="match status" value="3"/>
</dbReference>
<evidence type="ECO:0000313" key="15">
    <source>
        <dbReference type="Proteomes" id="UP000001819"/>
    </source>
</evidence>
<evidence type="ECO:0000256" key="13">
    <source>
        <dbReference type="SAM" id="SignalP"/>
    </source>
</evidence>
<dbReference type="Bgee" id="FBgn0071649">
    <property type="expression patterns" value="Expressed in adult organism"/>
</dbReference>
<sequence>MNKARSAFAAALLLLAICAANADLEGRIVGGVDTSNYFAKYVVQLRRRSSTSSAYAQTCGGSVLDSRTIVTAAHCVYNRQAENFLVVAGTDNRAGMDGLVVRVEQLIPHENYNATTTDNDIALVIVSPPLPLTDASRIGAIQAATEQPPVGAVATVSGWGYTQESGLSSNKLQQVQVPLVDSVQCQDTYYWRPISEAMLCAGLPDGGKDACQGDSGGPLVVNNQLVGIVSWGEGCARPNTPGVYANVAHFKNWIAQQRAKRFLWFLSSSVIYAHKAYRPEYCSTSAKGIQNTIYGTNIVDRLLDKPYNSRYRRWDYQSSILRQLSNMSRSLLSSLCALLCLVAVARSMPVHEDEATSQGPRIVGGYVTDVSQTPYQISLRYKGITTPTNPFRHRCGGSIISSTMVVTAAHCIIGTVASQFKVVAGTNLLSGTDGIIVSVSKIIMHEEYFSGAAYNNDIALLIVDPPLPINNFTIKAIELASEPPLAGAVSKISGWGTTSSGGVASNVLLAVDVPIVSNEDCNKDYEDFGDDTYQITPAMLCAGVRGVGGKDACQGDSGGPLVVRDQLHGVVSWGNACALANYPGVYASVANLRPWLDSKIAEEANLVRFEPVACANRPPVHIPSGTMCIRELQMMGPLLLLLLAATGSSASASALAQPEARIINGTTVDIGRHPYLVSLRYRRTETSSYMHECGAVIYSEQAVVTTAQCLWNLPEGTKVLAVAAANTRNGSDGLVVPVSNWTLHPSFDYITVDYDIAVLILDSPLNLTRFGVRSIGIRPQRPAVGRLATIAGWGYREEGGPSSYRLEQAQVPIVSSEQCNQIYGTGEVTDRMVCAGNVAQGGIDACQGDTGGPLVIDDQLVGLVSWGRGCARPGYPSVYTYVGSLKSWIDETLAASGAQ</sequence>
<reference evidence="15" key="1">
    <citation type="submission" date="2024-06" db="UniProtKB">
        <authorList>
            <consortium name="RefSeq"/>
        </authorList>
    </citation>
    <scope>NUCLEOTIDE SEQUENCE [LARGE SCALE GENOMIC DNA]</scope>
    <source>
        <strain evidence="15">MV2-25</strain>
    </source>
</reference>
<evidence type="ECO:0000256" key="2">
    <source>
        <dbReference type="ARBA" id="ARBA00007664"/>
    </source>
</evidence>
<evidence type="ECO:0000256" key="3">
    <source>
        <dbReference type="ARBA" id="ARBA00022525"/>
    </source>
</evidence>
<evidence type="ECO:0000256" key="7">
    <source>
        <dbReference type="ARBA" id="ARBA00022825"/>
    </source>
</evidence>
<protein>
    <recommendedName>
        <fullName evidence="11">trypsin</fullName>
        <ecNumber evidence="11">3.4.21.4</ecNumber>
    </recommendedName>
</protein>
<dbReference type="AlphaFoldDB" id="A0A6I8V4M9"/>
<dbReference type="GO" id="GO:0005576">
    <property type="term" value="C:extracellular region"/>
    <property type="evidence" value="ECO:0007669"/>
    <property type="project" value="UniProtKB-SubCell"/>
</dbReference>
<keyword evidence="7 12" id="KW-0720">Serine protease</keyword>
<gene>
    <name evidence="16" type="primary">LOC6898784</name>
</gene>
<dbReference type="SMART" id="SM00020">
    <property type="entry name" value="Tryp_SPc"/>
    <property type="match status" value="3"/>
</dbReference>
<accession>A0A6I8V4M9</accession>
<evidence type="ECO:0000256" key="5">
    <source>
        <dbReference type="ARBA" id="ARBA00022729"/>
    </source>
</evidence>
<dbReference type="PANTHER" id="PTHR24276:SF91">
    <property type="entry name" value="AT26814P-RELATED"/>
    <property type="match status" value="1"/>
</dbReference>
<keyword evidence="8" id="KW-0865">Zymogen</keyword>
<feature type="chain" id="PRO_5026020483" description="trypsin" evidence="13">
    <location>
        <begin position="23"/>
        <end position="899"/>
    </location>
</feature>
<evidence type="ECO:0000256" key="8">
    <source>
        <dbReference type="ARBA" id="ARBA00023145"/>
    </source>
</evidence>
<dbReference type="InterPro" id="IPR001314">
    <property type="entry name" value="Peptidase_S1A"/>
</dbReference>
<comment type="catalytic activity">
    <reaction evidence="10">
        <text>Preferential cleavage: Arg-|-Xaa, Lys-|-Xaa.</text>
        <dbReference type="EC" id="3.4.21.4"/>
    </reaction>
</comment>
<feature type="domain" description="Peptidase S1" evidence="14">
    <location>
        <begin position="28"/>
        <end position="259"/>
    </location>
</feature>
<dbReference type="PROSITE" id="PS00135">
    <property type="entry name" value="TRYPSIN_SER"/>
    <property type="match status" value="2"/>
</dbReference>
<keyword evidence="6 12" id="KW-0378">Hydrolase</keyword>
<evidence type="ECO:0000313" key="16">
    <source>
        <dbReference type="RefSeq" id="XP_002138761.2"/>
    </source>
</evidence>
<evidence type="ECO:0000256" key="9">
    <source>
        <dbReference type="ARBA" id="ARBA00023157"/>
    </source>
</evidence>
<dbReference type="GO" id="GO:0016485">
    <property type="term" value="P:protein processing"/>
    <property type="evidence" value="ECO:0007669"/>
    <property type="project" value="UniProtKB-ARBA"/>
</dbReference>
<dbReference type="RefSeq" id="XP_002138761.2">
    <property type="nucleotide sequence ID" value="XM_002138725.3"/>
</dbReference>
<feature type="domain" description="Peptidase S1" evidence="14">
    <location>
        <begin position="362"/>
        <end position="601"/>
    </location>
</feature>
<dbReference type="InterPro" id="IPR018114">
    <property type="entry name" value="TRYPSIN_HIS"/>
</dbReference>
<evidence type="ECO:0000256" key="1">
    <source>
        <dbReference type="ARBA" id="ARBA00004239"/>
    </source>
</evidence>
<feature type="signal peptide" evidence="13">
    <location>
        <begin position="1"/>
        <end position="22"/>
    </location>
</feature>
<dbReference type="Proteomes" id="UP000001819">
    <property type="component" value="Chromosome 3"/>
</dbReference>
<comment type="similarity">
    <text evidence="2">Belongs to the peptidase S1 family.</text>
</comment>
<comment type="subcellular location">
    <subcellularLocation>
        <location evidence="1">Secreted</location>
        <location evidence="1">Extracellular space</location>
    </subcellularLocation>
</comment>
<dbReference type="Gene3D" id="2.40.10.10">
    <property type="entry name" value="Trypsin-like serine proteases"/>
    <property type="match status" value="3"/>
</dbReference>
<evidence type="ECO:0000259" key="14">
    <source>
        <dbReference type="PROSITE" id="PS50240"/>
    </source>
</evidence>
<dbReference type="InterPro" id="IPR050430">
    <property type="entry name" value="Peptidase_S1"/>
</dbReference>
<keyword evidence="5 13" id="KW-0732">Signal</keyword>
<dbReference type="FunFam" id="2.40.10.10:FF:000047">
    <property type="entry name" value="Trypsin eta"/>
    <property type="match status" value="3"/>
</dbReference>
<dbReference type="EC" id="3.4.21.4" evidence="11"/>
<dbReference type="GO" id="GO:0004252">
    <property type="term" value="F:serine-type endopeptidase activity"/>
    <property type="evidence" value="ECO:0007669"/>
    <property type="project" value="UniProtKB-EC"/>
</dbReference>
<dbReference type="CDD" id="cd00190">
    <property type="entry name" value="Tryp_SPc"/>
    <property type="match status" value="3"/>
</dbReference>
<evidence type="ECO:0000256" key="12">
    <source>
        <dbReference type="RuleBase" id="RU363034"/>
    </source>
</evidence>
<proteinExistence type="inferred from homology"/>
<dbReference type="PANTHER" id="PTHR24276">
    <property type="entry name" value="POLYSERASE-RELATED"/>
    <property type="match status" value="1"/>
</dbReference>
<organism evidence="15 16">
    <name type="scientific">Drosophila pseudoobscura pseudoobscura</name>
    <name type="common">Fruit fly</name>
    <dbReference type="NCBI Taxonomy" id="46245"/>
    <lineage>
        <taxon>Eukaryota</taxon>
        <taxon>Metazoa</taxon>
        <taxon>Ecdysozoa</taxon>
        <taxon>Arthropoda</taxon>
        <taxon>Hexapoda</taxon>
        <taxon>Insecta</taxon>
        <taxon>Pterygota</taxon>
        <taxon>Neoptera</taxon>
        <taxon>Endopterygota</taxon>
        <taxon>Diptera</taxon>
        <taxon>Brachycera</taxon>
        <taxon>Muscomorpha</taxon>
        <taxon>Ephydroidea</taxon>
        <taxon>Drosophilidae</taxon>
        <taxon>Drosophila</taxon>
        <taxon>Sophophora</taxon>
    </lineage>
</organism>
<dbReference type="PRINTS" id="PR00722">
    <property type="entry name" value="CHYMOTRYPSIN"/>
</dbReference>
<dbReference type="InterPro" id="IPR001254">
    <property type="entry name" value="Trypsin_dom"/>
</dbReference>
<keyword evidence="9" id="KW-1015">Disulfide bond</keyword>
<evidence type="ECO:0000256" key="10">
    <source>
        <dbReference type="ARBA" id="ARBA00036320"/>
    </source>
</evidence>
<dbReference type="PROSITE" id="PS00134">
    <property type="entry name" value="TRYPSIN_HIS"/>
    <property type="match status" value="2"/>
</dbReference>
<keyword evidence="3" id="KW-0964">Secreted</keyword>
<feature type="domain" description="Peptidase S1" evidence="14">
    <location>
        <begin position="662"/>
        <end position="894"/>
    </location>
</feature>
<name>A0A6I8V4M9_DROPS</name>
<dbReference type="InParanoid" id="A0A6I8V4M9"/>